<evidence type="ECO:0000313" key="4">
    <source>
        <dbReference type="Proteomes" id="UP000215914"/>
    </source>
</evidence>
<dbReference type="EMBL" id="MNCJ02000323">
    <property type="protein sequence ID" value="KAF5795099.1"/>
    <property type="molecule type" value="Genomic_DNA"/>
</dbReference>
<organism evidence="3 4">
    <name type="scientific">Helianthus annuus</name>
    <name type="common">Common sunflower</name>
    <dbReference type="NCBI Taxonomy" id="4232"/>
    <lineage>
        <taxon>Eukaryota</taxon>
        <taxon>Viridiplantae</taxon>
        <taxon>Streptophyta</taxon>
        <taxon>Embryophyta</taxon>
        <taxon>Tracheophyta</taxon>
        <taxon>Spermatophyta</taxon>
        <taxon>Magnoliopsida</taxon>
        <taxon>eudicotyledons</taxon>
        <taxon>Gunneridae</taxon>
        <taxon>Pentapetalae</taxon>
        <taxon>asterids</taxon>
        <taxon>campanulids</taxon>
        <taxon>Asterales</taxon>
        <taxon>Asteraceae</taxon>
        <taxon>Asteroideae</taxon>
        <taxon>Heliantheae alliance</taxon>
        <taxon>Heliantheae</taxon>
        <taxon>Helianthus</taxon>
    </lineage>
</organism>
<accession>A0A251U4Z9</accession>
<dbReference type="PANTHER" id="PTHR45023">
    <property type="match status" value="1"/>
</dbReference>
<dbReference type="PANTHER" id="PTHR45023:SF13">
    <property type="entry name" value="PUTATIVE-RELATED"/>
    <property type="match status" value="1"/>
</dbReference>
<reference evidence="3" key="2">
    <citation type="submission" date="2017-02" db="EMBL/GenBank/DDBJ databases">
        <title>Sunflower complete genome.</title>
        <authorList>
            <person name="Langlade N."/>
            <person name="Munos S."/>
        </authorList>
    </citation>
    <scope>NUCLEOTIDE SEQUENCE [LARGE SCALE GENOMIC DNA]</scope>
    <source>
        <tissue evidence="3">Leaves</tissue>
    </source>
</reference>
<protein>
    <submittedName>
        <fullName evidence="2">Glutathione transferase</fullName>
        <ecNumber evidence="2">2.5.1.18</ecNumber>
    </submittedName>
</protein>
<evidence type="ECO:0000256" key="1">
    <source>
        <dbReference type="SAM" id="MobiDB-lite"/>
    </source>
</evidence>
<dbReference type="EC" id="2.5.1.18" evidence="2"/>
<dbReference type="Gramene" id="mRNA:HanXRQr2_Chr08g0335751">
    <property type="protein sequence ID" value="mRNA:HanXRQr2_Chr08g0335751"/>
    <property type="gene ID" value="HanXRQr2_Chr08g0335751"/>
</dbReference>
<dbReference type="OrthoDB" id="70182at2759"/>
<name>A0A251U4Z9_HELAN</name>
<feature type="compositionally biased region" description="Basic and acidic residues" evidence="1">
    <location>
        <begin position="45"/>
        <end position="55"/>
    </location>
</feature>
<evidence type="ECO:0000313" key="2">
    <source>
        <dbReference type="EMBL" id="KAF5795099.1"/>
    </source>
</evidence>
<dbReference type="EMBL" id="CM007897">
    <property type="protein sequence ID" value="OTG18420.1"/>
    <property type="molecule type" value="Genomic_DNA"/>
</dbReference>
<dbReference type="AlphaFoldDB" id="A0A251U4Z9"/>
<dbReference type="Proteomes" id="UP000215914">
    <property type="component" value="Chromosome 8"/>
</dbReference>
<dbReference type="GO" id="GO:0004364">
    <property type="term" value="F:glutathione transferase activity"/>
    <property type="evidence" value="ECO:0007669"/>
    <property type="project" value="UniProtKB-EC"/>
</dbReference>
<dbReference type="InParanoid" id="A0A251U4Z9"/>
<feature type="region of interest" description="Disordered" evidence="1">
    <location>
        <begin position="1"/>
        <end position="64"/>
    </location>
</feature>
<keyword evidence="4" id="KW-1185">Reference proteome</keyword>
<evidence type="ECO:0000313" key="3">
    <source>
        <dbReference type="EMBL" id="OTG18420.1"/>
    </source>
</evidence>
<dbReference type="OMA" id="SSHNNCK"/>
<sequence>MQRGSTQLDQFQSQPPTSQPQPSIQLDDDAPPKELKRKKNTGKGKAVETEPDTAKKSGSRAKARTWTKVEEEALAIAYVKSSTCPIVGNNQTGSSFWKACTDRFNELMGQGAIRILDSVSGKWRKMNKCVNDFIGIYNPLYINRPSGSSAEDVLNLAMAKWEAKNPPFPHLRAWNILKKEPKWAPVQNEVATAKRTKTSESEVIVREAPLLVVKST</sequence>
<reference evidence="2" key="3">
    <citation type="submission" date="2020-06" db="EMBL/GenBank/DDBJ databases">
        <title>Helianthus annuus Genome sequencing and assembly Release 2.</title>
        <authorList>
            <person name="Gouzy J."/>
            <person name="Langlade N."/>
            <person name="Munos S."/>
        </authorList>
    </citation>
    <scope>NUCLEOTIDE SEQUENCE</scope>
    <source>
        <tissue evidence="2">Leaves</tissue>
    </source>
</reference>
<gene>
    <name evidence="3" type="ORF">HannXRQ_Chr08g0222911</name>
    <name evidence="2" type="ORF">HanXRQr2_Chr08g0335751</name>
</gene>
<reference evidence="2 4" key="1">
    <citation type="journal article" date="2017" name="Nature">
        <title>The sunflower genome provides insights into oil metabolism, flowering and Asterid evolution.</title>
        <authorList>
            <person name="Badouin H."/>
            <person name="Gouzy J."/>
            <person name="Grassa C.J."/>
            <person name="Murat F."/>
            <person name="Staton S.E."/>
            <person name="Cottret L."/>
            <person name="Lelandais-Briere C."/>
            <person name="Owens G.L."/>
            <person name="Carrere S."/>
            <person name="Mayjonade B."/>
            <person name="Legrand L."/>
            <person name="Gill N."/>
            <person name="Kane N.C."/>
            <person name="Bowers J.E."/>
            <person name="Hubner S."/>
            <person name="Bellec A."/>
            <person name="Berard A."/>
            <person name="Berges H."/>
            <person name="Blanchet N."/>
            <person name="Boniface M.C."/>
            <person name="Brunel D."/>
            <person name="Catrice O."/>
            <person name="Chaidir N."/>
            <person name="Claudel C."/>
            <person name="Donnadieu C."/>
            <person name="Faraut T."/>
            <person name="Fievet G."/>
            <person name="Helmstetter N."/>
            <person name="King M."/>
            <person name="Knapp S.J."/>
            <person name="Lai Z."/>
            <person name="Le Paslier M.C."/>
            <person name="Lippi Y."/>
            <person name="Lorenzon L."/>
            <person name="Mandel J.R."/>
            <person name="Marage G."/>
            <person name="Marchand G."/>
            <person name="Marquand E."/>
            <person name="Bret-Mestries E."/>
            <person name="Morien E."/>
            <person name="Nambeesan S."/>
            <person name="Nguyen T."/>
            <person name="Pegot-Espagnet P."/>
            <person name="Pouilly N."/>
            <person name="Raftis F."/>
            <person name="Sallet E."/>
            <person name="Schiex T."/>
            <person name="Thomas J."/>
            <person name="Vandecasteele C."/>
            <person name="Vares D."/>
            <person name="Vear F."/>
            <person name="Vautrin S."/>
            <person name="Crespi M."/>
            <person name="Mangin B."/>
            <person name="Burke J.M."/>
            <person name="Salse J."/>
            <person name="Munos S."/>
            <person name="Vincourt P."/>
            <person name="Rieseberg L.H."/>
            <person name="Langlade N.B."/>
        </authorList>
    </citation>
    <scope>NUCLEOTIDE SEQUENCE [LARGE SCALE GENOMIC DNA]</scope>
    <source>
        <strain evidence="4">cv. SF193</strain>
        <tissue evidence="2">Leaves</tissue>
    </source>
</reference>
<keyword evidence="2" id="KW-0808">Transferase</keyword>
<proteinExistence type="predicted"/>
<feature type="compositionally biased region" description="Low complexity" evidence="1">
    <location>
        <begin position="10"/>
        <end position="25"/>
    </location>
</feature>